<accession>A0A8D0F7A5</accession>
<organism evidence="1 2">
    <name type="scientific">Strix occidentalis caurina</name>
    <name type="common">northern spotted owl</name>
    <dbReference type="NCBI Taxonomy" id="311401"/>
    <lineage>
        <taxon>Eukaryota</taxon>
        <taxon>Metazoa</taxon>
        <taxon>Chordata</taxon>
        <taxon>Craniata</taxon>
        <taxon>Vertebrata</taxon>
        <taxon>Euteleostomi</taxon>
        <taxon>Archelosauria</taxon>
        <taxon>Archosauria</taxon>
        <taxon>Dinosauria</taxon>
        <taxon>Saurischia</taxon>
        <taxon>Theropoda</taxon>
        <taxon>Coelurosauria</taxon>
        <taxon>Aves</taxon>
        <taxon>Neognathae</taxon>
        <taxon>Neoaves</taxon>
        <taxon>Telluraves</taxon>
        <taxon>Strigiformes</taxon>
        <taxon>Strigidae</taxon>
        <taxon>Strix</taxon>
    </lineage>
</organism>
<evidence type="ECO:0000313" key="2">
    <source>
        <dbReference type="Proteomes" id="UP000694551"/>
    </source>
</evidence>
<dbReference type="AlphaFoldDB" id="A0A8D0F7A5"/>
<evidence type="ECO:0000313" key="1">
    <source>
        <dbReference type="Ensembl" id="ENSSOCP00000010292.1"/>
    </source>
</evidence>
<reference evidence="1" key="2">
    <citation type="submission" date="2025-09" db="UniProtKB">
        <authorList>
            <consortium name="Ensembl"/>
        </authorList>
    </citation>
    <scope>IDENTIFICATION</scope>
</reference>
<name>A0A8D0F7A5_STROC</name>
<dbReference type="Ensembl" id="ENSSOCT00000010560.1">
    <property type="protein sequence ID" value="ENSSOCP00000010292.1"/>
    <property type="gene ID" value="ENSSOCG00000007841.1"/>
</dbReference>
<reference evidence="1" key="1">
    <citation type="submission" date="2025-08" db="UniProtKB">
        <authorList>
            <consortium name="Ensembl"/>
        </authorList>
    </citation>
    <scope>IDENTIFICATION</scope>
</reference>
<proteinExistence type="predicted"/>
<sequence>AQHPLLDPWLTKNFIKDHSKANALPMKSKQASSFHEFACNTSDAWDVGDDEDEDFSSSSSSLQTLNSKVAKATAAQVLENHSKLRAKPERAQSALSDVPTNCKVIKSSSEAQLSRTACVWTPLQKQQSLPLQPIIPLVTRISDQNASGAPPMMLREKTHLEKFRQLLSSHNRDLDEQRKCSWPGVPREVWSMTWRLLSVSTRSCDVGVWGECAEPGTCAARPLLCPVTRFAHFVSVPSLRVSCTGFFGQGV</sequence>
<protein>
    <submittedName>
        <fullName evidence="1">Uncharacterized protein</fullName>
    </submittedName>
</protein>
<keyword evidence="2" id="KW-1185">Reference proteome</keyword>
<dbReference type="Proteomes" id="UP000694551">
    <property type="component" value="Unplaced"/>
</dbReference>